<reference evidence="7" key="1">
    <citation type="submission" date="2017-07" db="EMBL/GenBank/DDBJ databases">
        <title>Taro Niue Genome Assembly and Annotation.</title>
        <authorList>
            <person name="Atibalentja N."/>
            <person name="Keating K."/>
            <person name="Fields C.J."/>
        </authorList>
    </citation>
    <scope>NUCLEOTIDE SEQUENCE</scope>
    <source>
        <strain evidence="7">Niue_2</strain>
        <tissue evidence="7">Leaf</tissue>
    </source>
</reference>
<dbReference type="PROSITE" id="PS51746">
    <property type="entry name" value="PPM_2"/>
    <property type="match status" value="1"/>
</dbReference>
<comment type="caution">
    <text evidence="7">The sequence shown here is derived from an EMBL/GenBank/DDBJ whole genome shotgun (WGS) entry which is preliminary data.</text>
</comment>
<keyword evidence="8" id="KW-1185">Reference proteome</keyword>
<dbReference type="EMBL" id="NMUH01004625">
    <property type="protein sequence ID" value="MQM10261.1"/>
    <property type="molecule type" value="Genomic_DNA"/>
</dbReference>
<keyword evidence="3" id="KW-0904">Protein phosphatase</keyword>
<dbReference type="AlphaFoldDB" id="A0A843WYB1"/>
<dbReference type="Proteomes" id="UP000652761">
    <property type="component" value="Unassembled WGS sequence"/>
</dbReference>
<dbReference type="Gene3D" id="3.60.40.10">
    <property type="entry name" value="PPM-type phosphatase domain"/>
    <property type="match status" value="1"/>
</dbReference>
<evidence type="ECO:0000313" key="8">
    <source>
        <dbReference type="Proteomes" id="UP000652761"/>
    </source>
</evidence>
<proteinExistence type="predicted"/>
<organism evidence="7 8">
    <name type="scientific">Colocasia esculenta</name>
    <name type="common">Wild taro</name>
    <name type="synonym">Arum esculentum</name>
    <dbReference type="NCBI Taxonomy" id="4460"/>
    <lineage>
        <taxon>Eukaryota</taxon>
        <taxon>Viridiplantae</taxon>
        <taxon>Streptophyta</taxon>
        <taxon>Embryophyta</taxon>
        <taxon>Tracheophyta</taxon>
        <taxon>Spermatophyta</taxon>
        <taxon>Magnoliopsida</taxon>
        <taxon>Liliopsida</taxon>
        <taxon>Araceae</taxon>
        <taxon>Aroideae</taxon>
        <taxon>Colocasieae</taxon>
        <taxon>Colocasia</taxon>
    </lineage>
</organism>
<feature type="domain" description="PPM-type phosphatase" evidence="6">
    <location>
        <begin position="1"/>
        <end position="80"/>
    </location>
</feature>
<protein>
    <recommendedName>
        <fullName evidence="1">protein-serine/threonine phosphatase</fullName>
        <ecNumber evidence="1">3.1.3.16</ecNumber>
    </recommendedName>
</protein>
<dbReference type="OrthoDB" id="10264738at2759"/>
<dbReference type="InterPro" id="IPR015655">
    <property type="entry name" value="PP2C"/>
</dbReference>
<evidence type="ECO:0000259" key="6">
    <source>
        <dbReference type="PROSITE" id="PS51746"/>
    </source>
</evidence>
<evidence type="ECO:0000256" key="4">
    <source>
        <dbReference type="ARBA" id="ARBA00047761"/>
    </source>
</evidence>
<sequence>MVGVIATPEVHSFDLTGREKFIILGCDGLWEVFGPSDAVDFVHKHLQDGLSATTIVRRLVREAVRERRCRDNCTAILVVFKNR</sequence>
<dbReference type="EC" id="3.1.3.16" evidence="1"/>
<comment type="catalytic activity">
    <reaction evidence="4">
        <text>O-phospho-L-seryl-[protein] + H2O = L-seryl-[protein] + phosphate</text>
        <dbReference type="Rhea" id="RHEA:20629"/>
        <dbReference type="Rhea" id="RHEA-COMP:9863"/>
        <dbReference type="Rhea" id="RHEA-COMP:11604"/>
        <dbReference type="ChEBI" id="CHEBI:15377"/>
        <dbReference type="ChEBI" id="CHEBI:29999"/>
        <dbReference type="ChEBI" id="CHEBI:43474"/>
        <dbReference type="ChEBI" id="CHEBI:83421"/>
        <dbReference type="EC" id="3.1.3.16"/>
    </reaction>
</comment>
<comment type="catalytic activity">
    <reaction evidence="5">
        <text>O-phospho-L-threonyl-[protein] + H2O = L-threonyl-[protein] + phosphate</text>
        <dbReference type="Rhea" id="RHEA:47004"/>
        <dbReference type="Rhea" id="RHEA-COMP:11060"/>
        <dbReference type="Rhea" id="RHEA-COMP:11605"/>
        <dbReference type="ChEBI" id="CHEBI:15377"/>
        <dbReference type="ChEBI" id="CHEBI:30013"/>
        <dbReference type="ChEBI" id="CHEBI:43474"/>
        <dbReference type="ChEBI" id="CHEBI:61977"/>
        <dbReference type="EC" id="3.1.3.16"/>
    </reaction>
</comment>
<dbReference type="InterPro" id="IPR001932">
    <property type="entry name" value="PPM-type_phosphatase-like_dom"/>
</dbReference>
<dbReference type="GO" id="GO:0004722">
    <property type="term" value="F:protein serine/threonine phosphatase activity"/>
    <property type="evidence" value="ECO:0007669"/>
    <property type="project" value="UniProtKB-EC"/>
</dbReference>
<evidence type="ECO:0000256" key="5">
    <source>
        <dbReference type="ARBA" id="ARBA00048336"/>
    </source>
</evidence>
<evidence type="ECO:0000313" key="7">
    <source>
        <dbReference type="EMBL" id="MQM10261.1"/>
    </source>
</evidence>
<dbReference type="Pfam" id="PF00481">
    <property type="entry name" value="PP2C"/>
    <property type="match status" value="1"/>
</dbReference>
<accession>A0A843WYB1</accession>
<evidence type="ECO:0000256" key="2">
    <source>
        <dbReference type="ARBA" id="ARBA00022801"/>
    </source>
</evidence>
<gene>
    <name evidence="7" type="ORF">Taro_043153</name>
</gene>
<keyword evidence="2" id="KW-0378">Hydrolase</keyword>
<name>A0A843WYB1_COLES</name>
<dbReference type="PANTHER" id="PTHR47992">
    <property type="entry name" value="PROTEIN PHOSPHATASE"/>
    <property type="match status" value="1"/>
</dbReference>
<evidence type="ECO:0000256" key="1">
    <source>
        <dbReference type="ARBA" id="ARBA00013081"/>
    </source>
</evidence>
<dbReference type="InterPro" id="IPR036457">
    <property type="entry name" value="PPM-type-like_dom_sf"/>
</dbReference>
<evidence type="ECO:0000256" key="3">
    <source>
        <dbReference type="ARBA" id="ARBA00022912"/>
    </source>
</evidence>
<dbReference type="SUPFAM" id="SSF81606">
    <property type="entry name" value="PP2C-like"/>
    <property type="match status" value="1"/>
</dbReference>